<evidence type="ECO:0000313" key="2">
    <source>
        <dbReference type="Proteomes" id="UP001322664"/>
    </source>
</evidence>
<evidence type="ECO:0000313" key="1">
    <source>
        <dbReference type="EMBL" id="WPK12208.1"/>
    </source>
</evidence>
<evidence type="ECO:0008006" key="3">
    <source>
        <dbReference type="Google" id="ProtNLM"/>
    </source>
</evidence>
<organism evidence="1 2">
    <name type="scientific">Lysinibacillus louembei</name>
    <dbReference type="NCBI Taxonomy" id="1470088"/>
    <lineage>
        <taxon>Bacteria</taxon>
        <taxon>Bacillati</taxon>
        <taxon>Bacillota</taxon>
        <taxon>Bacilli</taxon>
        <taxon>Bacillales</taxon>
        <taxon>Bacillaceae</taxon>
        <taxon>Lysinibacillus</taxon>
    </lineage>
</organism>
<dbReference type="RefSeq" id="WP_293922313.1">
    <property type="nucleotide sequence ID" value="NZ_CP137624.1"/>
</dbReference>
<proteinExistence type="predicted"/>
<reference evidence="1 2" key="1">
    <citation type="submission" date="2023-09" db="EMBL/GenBank/DDBJ databases">
        <authorList>
            <person name="Page C.A."/>
            <person name="Perez-Diaz I.M."/>
        </authorList>
    </citation>
    <scope>NUCLEOTIDE SEQUENCE [LARGE SCALE GENOMIC DNA]</scope>
    <source>
        <strain evidence="1 2">Ll15</strain>
    </source>
</reference>
<dbReference type="EMBL" id="CP137624">
    <property type="protein sequence ID" value="WPK12208.1"/>
    <property type="molecule type" value="Genomic_DNA"/>
</dbReference>
<gene>
    <name evidence="1" type="ORF">R6U77_00545</name>
</gene>
<dbReference type="Proteomes" id="UP001322664">
    <property type="component" value="Chromosome"/>
</dbReference>
<accession>A0ABZ0RVE3</accession>
<sequence length="62" mass="7460">MELYRKKIEDLRNREVQSIEIEKDEFLAFRQILVNEPDFKHFRGEAKQGGNIVFTYLDIART</sequence>
<name>A0ABZ0RVE3_9BACI</name>
<keyword evidence="2" id="KW-1185">Reference proteome</keyword>
<protein>
    <recommendedName>
        <fullName evidence="3">Acetyltransferase</fullName>
    </recommendedName>
</protein>